<sequence length="533" mass="59129">MDYIFSGEFKKFVEISKTIQNFSSQTIMTNSTQQLLAEIHSKLSETATVEKKDLHRAKVQMTKLLASSAGDVLDASAHHNHEFLSPPVTDAKIPLTSHESNSRHSSNHERSSGIEKTDDVVSAEESHLGNSQSYLASLLHERTQLQDNPAVKHVLDLLDKEIERIALSKVESSTDVVTVIEKKEKSPITAPILEDVDDDEEVTLSETVVIPVAEFPTYNFIGRILGPRGMTAKQLEKDTGCRIMIRGRYSNKTYGHGHRLTPQRKTVRPPIPASENDRYEGERFPENEVSSTDMADLPLRVVIETSGPRRAAEQRIVDAVDVVKTLLVPPCDGRDELKRRQLVELAIMNGTYRPPPAWQASKQSPYERSACLTCPPPTPKEEPSYPIPADFVNNLLASQPQQNIPFNVFDNQTTQTDRSSQGIWKPDDPTVNILSHLLETLGNQQKPPSQPQSQANGGSCCWNTEMTSRLLSTMLAMQTRVAAATVPTPAIPAPSQNYAASQLLYSLPSKTTPALKLAPPPKRNFNGNNRKKH</sequence>
<dbReference type="Gene3D" id="3.30.1370.10">
    <property type="entry name" value="K Homology domain, type 1"/>
    <property type="match status" value="1"/>
</dbReference>
<dbReference type="InterPro" id="IPR055256">
    <property type="entry name" value="KH_1_KHDC4/BBP-like"/>
</dbReference>
<keyword evidence="1" id="KW-0694">RNA-binding</keyword>
<feature type="region of interest" description="Disordered" evidence="2">
    <location>
        <begin position="83"/>
        <end position="126"/>
    </location>
</feature>
<dbReference type="OrthoDB" id="6777263at2759"/>
<dbReference type="InterPro" id="IPR036612">
    <property type="entry name" value="KH_dom_type_1_sf"/>
</dbReference>
<reference evidence="4" key="1">
    <citation type="submission" date="2020-10" db="EMBL/GenBank/DDBJ databases">
        <authorList>
            <person name="Kikuchi T."/>
        </authorList>
    </citation>
    <scope>NUCLEOTIDE SEQUENCE</scope>
    <source>
        <strain evidence="4">NKZ352</strain>
    </source>
</reference>
<dbReference type="GO" id="GO:0005634">
    <property type="term" value="C:nucleus"/>
    <property type="evidence" value="ECO:0007669"/>
    <property type="project" value="TreeGrafter"/>
</dbReference>
<name>A0A8S1HJX0_9PELO</name>
<feature type="compositionally biased region" description="Basic and acidic residues" evidence="2">
    <location>
        <begin position="100"/>
        <end position="126"/>
    </location>
</feature>
<dbReference type="EMBL" id="CAJGYM010000079">
    <property type="protein sequence ID" value="CAD6196790.1"/>
    <property type="molecule type" value="Genomic_DNA"/>
</dbReference>
<feature type="region of interest" description="Disordered" evidence="2">
    <location>
        <begin position="254"/>
        <end position="291"/>
    </location>
</feature>
<dbReference type="GO" id="GO:0003729">
    <property type="term" value="F:mRNA binding"/>
    <property type="evidence" value="ECO:0007669"/>
    <property type="project" value="TreeGrafter"/>
</dbReference>
<feature type="region of interest" description="Disordered" evidence="2">
    <location>
        <begin position="512"/>
        <end position="533"/>
    </location>
</feature>
<evidence type="ECO:0000313" key="5">
    <source>
        <dbReference type="Proteomes" id="UP000835052"/>
    </source>
</evidence>
<dbReference type="PANTHER" id="PTHR11208">
    <property type="entry name" value="RNA-BINDING PROTEIN RELATED"/>
    <property type="match status" value="1"/>
</dbReference>
<dbReference type="PANTHER" id="PTHR11208:SF46">
    <property type="entry name" value="K HOMOLOGY DOMAIN-CONTAINING PROTEIN"/>
    <property type="match status" value="1"/>
</dbReference>
<dbReference type="GO" id="GO:0048024">
    <property type="term" value="P:regulation of mRNA splicing, via spliceosome"/>
    <property type="evidence" value="ECO:0007669"/>
    <property type="project" value="TreeGrafter"/>
</dbReference>
<evidence type="ECO:0000313" key="4">
    <source>
        <dbReference type="EMBL" id="CAD6196790.1"/>
    </source>
</evidence>
<dbReference type="InterPro" id="IPR045071">
    <property type="entry name" value="BBP-like"/>
</dbReference>
<keyword evidence="5" id="KW-1185">Reference proteome</keyword>
<dbReference type="SUPFAM" id="SSF54791">
    <property type="entry name" value="Eukaryotic type KH-domain (KH-domain type I)"/>
    <property type="match status" value="1"/>
</dbReference>
<feature type="compositionally biased region" description="Basic and acidic residues" evidence="2">
    <location>
        <begin position="275"/>
        <end position="286"/>
    </location>
</feature>
<evidence type="ECO:0000259" key="3">
    <source>
        <dbReference type="SMART" id="SM00322"/>
    </source>
</evidence>
<dbReference type="InterPro" id="IPR004087">
    <property type="entry name" value="KH_dom"/>
</dbReference>
<gene>
    <name evidence="4" type="ORF">CAUJ_LOCUS12702</name>
</gene>
<dbReference type="SMART" id="SM00322">
    <property type="entry name" value="KH"/>
    <property type="match status" value="1"/>
</dbReference>
<dbReference type="Proteomes" id="UP000835052">
    <property type="component" value="Unassembled WGS sequence"/>
</dbReference>
<comment type="caution">
    <text evidence="4">The sequence shown here is derived from an EMBL/GenBank/DDBJ whole genome shotgun (WGS) entry which is preliminary data.</text>
</comment>
<evidence type="ECO:0000256" key="1">
    <source>
        <dbReference type="ARBA" id="ARBA00022884"/>
    </source>
</evidence>
<protein>
    <recommendedName>
        <fullName evidence="3">K Homology domain-containing protein</fullName>
    </recommendedName>
</protein>
<proteinExistence type="predicted"/>
<organism evidence="4 5">
    <name type="scientific">Caenorhabditis auriculariae</name>
    <dbReference type="NCBI Taxonomy" id="2777116"/>
    <lineage>
        <taxon>Eukaryota</taxon>
        <taxon>Metazoa</taxon>
        <taxon>Ecdysozoa</taxon>
        <taxon>Nematoda</taxon>
        <taxon>Chromadorea</taxon>
        <taxon>Rhabditida</taxon>
        <taxon>Rhabditina</taxon>
        <taxon>Rhabditomorpha</taxon>
        <taxon>Rhabditoidea</taxon>
        <taxon>Rhabditidae</taxon>
        <taxon>Peloderinae</taxon>
        <taxon>Caenorhabditis</taxon>
    </lineage>
</organism>
<dbReference type="AlphaFoldDB" id="A0A8S1HJX0"/>
<evidence type="ECO:0000256" key="2">
    <source>
        <dbReference type="SAM" id="MobiDB-lite"/>
    </source>
</evidence>
<feature type="compositionally biased region" description="Basic residues" evidence="2">
    <location>
        <begin position="255"/>
        <end position="267"/>
    </location>
</feature>
<accession>A0A8S1HJX0</accession>
<dbReference type="Pfam" id="PF22675">
    <property type="entry name" value="KH-I_KHDC4-BBP"/>
    <property type="match status" value="1"/>
</dbReference>
<feature type="domain" description="K Homology" evidence="3">
    <location>
        <begin position="202"/>
        <end position="324"/>
    </location>
</feature>